<feature type="domain" description="Lipid A biosynthesis N-terminal" evidence="3">
    <location>
        <begin position="10"/>
        <end position="81"/>
    </location>
</feature>
<feature type="region of interest" description="Disordered" evidence="1">
    <location>
        <begin position="89"/>
        <end position="148"/>
    </location>
</feature>
<feature type="region of interest" description="Disordered" evidence="1">
    <location>
        <begin position="200"/>
        <end position="269"/>
    </location>
</feature>
<comment type="caution">
    <text evidence="4">The sequence shown here is derived from an EMBL/GenBank/DDBJ whole genome shotgun (WGS) entry which is preliminary data.</text>
</comment>
<evidence type="ECO:0000256" key="1">
    <source>
        <dbReference type="SAM" id="MobiDB-lite"/>
    </source>
</evidence>
<keyword evidence="5" id="KW-1185">Reference proteome</keyword>
<dbReference type="GO" id="GO:0016020">
    <property type="term" value="C:membrane"/>
    <property type="evidence" value="ECO:0007669"/>
    <property type="project" value="GOC"/>
</dbReference>
<evidence type="ECO:0000259" key="3">
    <source>
        <dbReference type="SMART" id="SM01259"/>
    </source>
</evidence>
<sequence length="269" mass="29590">MADVDGWLLLGFGGQAVFMGRFVIQWLASERDRRSVIPVSFWYLSIAGALVLLAYALHRRDPVFVAGQGLGVAIYLRNLQLIRRSAHGEQGDLGGQHEQHGAHRPVEPDEARAQPRQHGARREQQRDEREPEQRLGDEQRPEQGDVGRGQVRLQCLGQHRAEVQHGLRIEQVREEAADERLVAGLGRLRLGQLAAGTQALDAEPGEVQRADDGQHARQARQCGQHERHAEDRDEDVDADRRRDAGGGPQAGTAPGDDGGAGHDGEVGTR</sequence>
<dbReference type="GO" id="GO:0008915">
    <property type="term" value="F:lipid-A-disaccharide synthase activity"/>
    <property type="evidence" value="ECO:0007669"/>
    <property type="project" value="InterPro"/>
</dbReference>
<feature type="compositionally biased region" description="Basic and acidic residues" evidence="1">
    <location>
        <begin position="89"/>
        <end position="113"/>
    </location>
</feature>
<reference evidence="4 5" key="1">
    <citation type="submission" date="2019-12" db="EMBL/GenBank/DDBJ databases">
        <authorList>
            <person name="Li C."/>
            <person name="Zhao J."/>
        </authorList>
    </citation>
    <scope>NUCLEOTIDE SEQUENCE [LARGE SCALE GENOMIC DNA]</scope>
    <source>
        <strain evidence="4 5">NEAU-DD11</strain>
    </source>
</reference>
<dbReference type="Proteomes" id="UP000443353">
    <property type="component" value="Unassembled WGS sequence"/>
</dbReference>
<keyword evidence="2" id="KW-1133">Transmembrane helix</keyword>
<dbReference type="GO" id="GO:0009245">
    <property type="term" value="P:lipid A biosynthetic process"/>
    <property type="evidence" value="ECO:0007669"/>
    <property type="project" value="InterPro"/>
</dbReference>
<evidence type="ECO:0000313" key="4">
    <source>
        <dbReference type="EMBL" id="MVW62290.1"/>
    </source>
</evidence>
<feature type="transmembrane region" description="Helical" evidence="2">
    <location>
        <begin position="6"/>
        <end position="24"/>
    </location>
</feature>
<feature type="compositionally biased region" description="Basic and acidic residues" evidence="1">
    <location>
        <begin position="206"/>
        <end position="215"/>
    </location>
</feature>
<accession>A0A7X3G2K8</accession>
<protein>
    <recommendedName>
        <fullName evidence="3">Lipid A biosynthesis N-terminal domain-containing protein</fullName>
    </recommendedName>
</protein>
<gene>
    <name evidence="4" type="ORF">GPY61_20345</name>
</gene>
<dbReference type="Pfam" id="PF07578">
    <property type="entry name" value="LAB_N"/>
    <property type="match status" value="1"/>
</dbReference>
<keyword evidence="2" id="KW-0812">Transmembrane</keyword>
<feature type="compositionally biased region" description="Basic and acidic residues" evidence="1">
    <location>
        <begin position="120"/>
        <end position="145"/>
    </location>
</feature>
<dbReference type="EMBL" id="WSES01000006">
    <property type="protein sequence ID" value="MVW62290.1"/>
    <property type="molecule type" value="Genomic_DNA"/>
</dbReference>
<proteinExistence type="predicted"/>
<dbReference type="SMART" id="SM01259">
    <property type="entry name" value="LAB_N"/>
    <property type="match status" value="1"/>
</dbReference>
<dbReference type="AlphaFoldDB" id="A0A7X3G2K8"/>
<organism evidence="4 5">
    <name type="scientific">Massilia cellulosiltytica</name>
    <dbReference type="NCBI Taxonomy" id="2683234"/>
    <lineage>
        <taxon>Bacteria</taxon>
        <taxon>Pseudomonadati</taxon>
        <taxon>Pseudomonadota</taxon>
        <taxon>Betaproteobacteria</taxon>
        <taxon>Burkholderiales</taxon>
        <taxon>Oxalobacteraceae</taxon>
        <taxon>Telluria group</taxon>
        <taxon>Massilia</taxon>
    </lineage>
</organism>
<dbReference type="InterPro" id="IPR011499">
    <property type="entry name" value="Lipid_A_biosynth_N"/>
</dbReference>
<keyword evidence="2" id="KW-0472">Membrane</keyword>
<feature type="transmembrane region" description="Helical" evidence="2">
    <location>
        <begin position="36"/>
        <end position="57"/>
    </location>
</feature>
<evidence type="ECO:0000256" key="2">
    <source>
        <dbReference type="SAM" id="Phobius"/>
    </source>
</evidence>
<name>A0A7X3G2K8_9BURK</name>
<feature type="compositionally biased region" description="Basic and acidic residues" evidence="1">
    <location>
        <begin position="259"/>
        <end position="269"/>
    </location>
</feature>
<evidence type="ECO:0000313" key="5">
    <source>
        <dbReference type="Proteomes" id="UP000443353"/>
    </source>
</evidence>